<sequence>MHASSVLESRKSTAPLHHRPWTPEVLRCRWVTFRREGEKETEQEREGRHLRVFSATQSNNKSCRKTKDFPSVCACVVTACLPAYLLASLPSLSPPLPLPPPPPPVPVFKTAVKCR</sequence>
<keyword evidence="2" id="KW-1185">Reference proteome</keyword>
<dbReference type="EMBL" id="VSRR010061380">
    <property type="protein sequence ID" value="MPC83059.1"/>
    <property type="molecule type" value="Genomic_DNA"/>
</dbReference>
<reference evidence="1 2" key="1">
    <citation type="submission" date="2019-05" db="EMBL/GenBank/DDBJ databases">
        <title>Another draft genome of Portunus trituberculatus and its Hox gene families provides insights of decapod evolution.</title>
        <authorList>
            <person name="Jeong J.-H."/>
            <person name="Song I."/>
            <person name="Kim S."/>
            <person name="Choi T."/>
            <person name="Kim D."/>
            <person name="Ryu S."/>
            <person name="Kim W."/>
        </authorList>
    </citation>
    <scope>NUCLEOTIDE SEQUENCE [LARGE SCALE GENOMIC DNA]</scope>
    <source>
        <tissue evidence="1">Muscle</tissue>
    </source>
</reference>
<name>A0A5B7IM48_PORTR</name>
<proteinExistence type="predicted"/>
<evidence type="ECO:0000313" key="1">
    <source>
        <dbReference type="EMBL" id="MPC83059.1"/>
    </source>
</evidence>
<comment type="caution">
    <text evidence="1">The sequence shown here is derived from an EMBL/GenBank/DDBJ whole genome shotgun (WGS) entry which is preliminary data.</text>
</comment>
<accession>A0A5B7IM48</accession>
<dbReference type="Proteomes" id="UP000324222">
    <property type="component" value="Unassembled WGS sequence"/>
</dbReference>
<protein>
    <submittedName>
        <fullName evidence="1">Uncharacterized protein</fullName>
    </submittedName>
</protein>
<gene>
    <name evidence="1" type="ORF">E2C01_077749</name>
</gene>
<organism evidence="1 2">
    <name type="scientific">Portunus trituberculatus</name>
    <name type="common">Swimming crab</name>
    <name type="synonym">Neptunus trituberculatus</name>
    <dbReference type="NCBI Taxonomy" id="210409"/>
    <lineage>
        <taxon>Eukaryota</taxon>
        <taxon>Metazoa</taxon>
        <taxon>Ecdysozoa</taxon>
        <taxon>Arthropoda</taxon>
        <taxon>Crustacea</taxon>
        <taxon>Multicrustacea</taxon>
        <taxon>Malacostraca</taxon>
        <taxon>Eumalacostraca</taxon>
        <taxon>Eucarida</taxon>
        <taxon>Decapoda</taxon>
        <taxon>Pleocyemata</taxon>
        <taxon>Brachyura</taxon>
        <taxon>Eubrachyura</taxon>
        <taxon>Portunoidea</taxon>
        <taxon>Portunidae</taxon>
        <taxon>Portuninae</taxon>
        <taxon>Portunus</taxon>
    </lineage>
</organism>
<evidence type="ECO:0000313" key="2">
    <source>
        <dbReference type="Proteomes" id="UP000324222"/>
    </source>
</evidence>
<dbReference type="AlphaFoldDB" id="A0A5B7IM48"/>